<dbReference type="PANTHER" id="PTHR33171:SF17">
    <property type="entry name" value="LARA-LIKE N-TERMINAL DOMAIN-CONTAINING PROTEIN"/>
    <property type="match status" value="1"/>
</dbReference>
<gene>
    <name evidence="2" type="ORF">G4H13_01500</name>
</gene>
<dbReference type="GO" id="GO:0050043">
    <property type="term" value="F:lactate racemase activity"/>
    <property type="evidence" value="ECO:0007669"/>
    <property type="project" value="InterPro"/>
</dbReference>
<name>A0A6G4A7E6_9ACTN</name>
<dbReference type="PANTHER" id="PTHR33171">
    <property type="entry name" value="LAR_N DOMAIN-CONTAINING PROTEIN"/>
    <property type="match status" value="1"/>
</dbReference>
<dbReference type="EMBL" id="JAAIKT010000001">
    <property type="protein sequence ID" value="NEW69118.1"/>
    <property type="molecule type" value="Genomic_DNA"/>
</dbReference>
<dbReference type="Proteomes" id="UP000476310">
    <property type="component" value="Unassembled WGS sequence"/>
</dbReference>
<evidence type="ECO:0000259" key="1">
    <source>
        <dbReference type="Pfam" id="PF09861"/>
    </source>
</evidence>
<comment type="caution">
    <text evidence="2">The sequence shown here is derived from an EMBL/GenBank/DDBJ whole genome shotgun (WGS) entry which is preliminary data.</text>
</comment>
<organism evidence="2 3">
    <name type="scientific">Streptomyces rhizosphaericus</name>
    <dbReference type="NCBI Taxonomy" id="114699"/>
    <lineage>
        <taxon>Bacteria</taxon>
        <taxon>Bacillati</taxon>
        <taxon>Actinomycetota</taxon>
        <taxon>Actinomycetes</taxon>
        <taxon>Kitasatosporales</taxon>
        <taxon>Streptomycetaceae</taxon>
        <taxon>Streptomyces</taxon>
        <taxon>Streptomyces violaceusniger group</taxon>
    </lineage>
</organism>
<dbReference type="Gene3D" id="3.40.50.11440">
    <property type="match status" value="1"/>
</dbReference>
<dbReference type="Gene3D" id="3.90.226.30">
    <property type="match status" value="1"/>
</dbReference>
<feature type="domain" description="LarA-like N-terminal" evidence="1">
    <location>
        <begin position="31"/>
        <end position="231"/>
    </location>
</feature>
<keyword evidence="3" id="KW-1185">Reference proteome</keyword>
<dbReference type="RefSeq" id="WP_164422872.1">
    <property type="nucleotide sequence ID" value="NZ_JAAIKT010000001.1"/>
</dbReference>
<dbReference type="Pfam" id="PF09861">
    <property type="entry name" value="Lar_N"/>
    <property type="match status" value="1"/>
</dbReference>
<dbReference type="InterPro" id="IPR043166">
    <property type="entry name" value="LarA-like_C"/>
</dbReference>
<dbReference type="InterPro" id="IPR018657">
    <property type="entry name" value="LarA-like_N"/>
</dbReference>
<evidence type="ECO:0000313" key="3">
    <source>
        <dbReference type="Proteomes" id="UP000476310"/>
    </source>
</evidence>
<accession>A0A6G4A7E6</accession>
<proteinExistence type="predicted"/>
<dbReference type="InterPro" id="IPR048068">
    <property type="entry name" value="LarA-like"/>
</dbReference>
<evidence type="ECO:0000313" key="2">
    <source>
        <dbReference type="EMBL" id="NEW69118.1"/>
    </source>
</evidence>
<reference evidence="2" key="1">
    <citation type="submission" date="2020-02" db="EMBL/GenBank/DDBJ databases">
        <title>A new Streptomyces sp. for controlling soil-borne diseases.</title>
        <authorList>
            <person name="Li X."/>
            <person name="Tian Y."/>
            <person name="Gao K."/>
        </authorList>
    </citation>
    <scope>NUCLEOTIDE SEQUENCE [LARGE SCALE GENOMIC DNA]</scope>
    <source>
        <strain evidence="2">0250</strain>
    </source>
</reference>
<protein>
    <submittedName>
        <fullName evidence="2">DUF2088 domain-containing protein</fullName>
    </submittedName>
</protein>
<sequence length="484" mass="52725">MTGTFHARIPYESLDPLTIGVMDDESNVRREELELAIPERNLLAAIYPDEPPAVKNTTDEARRALANPVAGPSLAQLLEGGRSITVIIDNQFRPTPASKILPAVLDEIERAGTTRATVITGNGKVISMSRRDIEQKVGRDNLARMARLGIPLLQNDPLNYDAYTHLGITSRGTPAWVHESVTSHDVVIAIGQAQANHWGYGGGGKLVMPGVCADITIEANHGNFVMSPQTHYGALAGPMRSDIDEIATMAGLTATLDVLLDTRGKVIEMNFGAHPVSHRRTIERFNEIYAFDSPVAESGPADIVICGVFAPTDHLFFHTGWGCMSADHVVRDGGTVIYTSPSPGVRTETGFFPGLALMDLMKPYMPPSEAGYHRLLGDIHAREIQMWAGCIWAPIYEVMVRKHLTLVTLEENLAMAEDIGIDATTSLDAAFAAAMERHGPDAKVAILPFARYQLPRELVRLDAQPLRFPQEAPPQGAFPHEAPR</sequence>
<dbReference type="AlphaFoldDB" id="A0A6G4A7E6"/>